<dbReference type="RefSeq" id="WP_097319060.1">
    <property type="nucleotide sequence ID" value="NZ_OBDY01000002.1"/>
</dbReference>
<dbReference type="OrthoDB" id="3431481at2"/>
<dbReference type="PANTHER" id="PTHR40053:SF1">
    <property type="entry name" value="SPORULATION-CONTROL PROTEIN SPO0M"/>
    <property type="match status" value="1"/>
</dbReference>
<reference evidence="1 2" key="1">
    <citation type="submission" date="2017-09" db="EMBL/GenBank/DDBJ databases">
        <authorList>
            <person name="Ehlers B."/>
            <person name="Leendertz F.H."/>
        </authorList>
    </citation>
    <scope>NUCLEOTIDE SEQUENCE [LARGE SCALE GENOMIC DNA]</scope>
    <source>
        <strain evidence="1 2">CGMCC 4.6857</strain>
    </source>
</reference>
<dbReference type="Proteomes" id="UP000219612">
    <property type="component" value="Unassembled WGS sequence"/>
</dbReference>
<dbReference type="EMBL" id="OBDY01000002">
    <property type="protein sequence ID" value="SNY25298.1"/>
    <property type="molecule type" value="Genomic_DNA"/>
</dbReference>
<organism evidence="1 2">
    <name type="scientific">Paractinoplanes atraurantiacus</name>
    <dbReference type="NCBI Taxonomy" id="1036182"/>
    <lineage>
        <taxon>Bacteria</taxon>
        <taxon>Bacillati</taxon>
        <taxon>Actinomycetota</taxon>
        <taxon>Actinomycetes</taxon>
        <taxon>Micromonosporales</taxon>
        <taxon>Micromonosporaceae</taxon>
        <taxon>Paractinoplanes</taxon>
    </lineage>
</organism>
<keyword evidence="2" id="KW-1185">Reference proteome</keyword>
<dbReference type="Pfam" id="PF07070">
    <property type="entry name" value="Spo0M"/>
    <property type="match status" value="1"/>
</dbReference>
<evidence type="ECO:0000313" key="2">
    <source>
        <dbReference type="Proteomes" id="UP000219612"/>
    </source>
</evidence>
<sequence>MPLGEDERKTIPFQIVLPWETPITMTGAALGVRAEAEIAGATVKGDLATMSVQPLLVQWRTLEAFGTLGWTLEDADIQFAKVPVSRPAPPVQQVFELRPANAVGVGAFELIFDVTSQNVEVLLGFGEQGFPGRYDRYTVAHAGAETVDWTGQVDGWVRQALEHRVTVSPLMGERDDDSGPGMGGAVTGAVGGLAAGYVASEVMGDLFDDDDDE</sequence>
<name>A0A285GPD6_9ACTN</name>
<dbReference type="InterPro" id="IPR009776">
    <property type="entry name" value="Spore_0_M"/>
</dbReference>
<evidence type="ECO:0000313" key="1">
    <source>
        <dbReference type="EMBL" id="SNY25298.1"/>
    </source>
</evidence>
<proteinExistence type="predicted"/>
<accession>A0A285GPD6</accession>
<protein>
    <submittedName>
        <fullName evidence="1">Sporulation-control protein</fullName>
    </submittedName>
</protein>
<gene>
    <name evidence="1" type="ORF">SAMN05421748_102311</name>
</gene>
<dbReference type="PANTHER" id="PTHR40053">
    <property type="entry name" value="SPORULATION-CONTROL PROTEIN SPO0M"/>
    <property type="match status" value="1"/>
</dbReference>
<dbReference type="AlphaFoldDB" id="A0A285GPD6"/>